<feature type="compositionally biased region" description="Low complexity" evidence="6">
    <location>
        <begin position="487"/>
        <end position="499"/>
    </location>
</feature>
<comment type="subcellular location">
    <subcellularLocation>
        <location evidence="1">Nucleus</location>
    </subcellularLocation>
</comment>
<dbReference type="InterPro" id="IPR007309">
    <property type="entry name" value="TFIIIC_Bblock-bd"/>
</dbReference>
<evidence type="ECO:0000256" key="2">
    <source>
        <dbReference type="ARBA" id="ARBA00022553"/>
    </source>
</evidence>
<feature type="domain" description="General transcription factor 3C polypeptide 1 winged-helix" evidence="8">
    <location>
        <begin position="8"/>
        <end position="99"/>
    </location>
</feature>
<evidence type="ECO:0000259" key="8">
    <source>
        <dbReference type="Pfam" id="PF23704"/>
    </source>
</evidence>
<feature type="compositionally biased region" description="Basic residues" evidence="6">
    <location>
        <begin position="1106"/>
        <end position="1115"/>
    </location>
</feature>
<dbReference type="GO" id="GO:0006384">
    <property type="term" value="P:transcription initiation at RNA polymerase III promoter"/>
    <property type="evidence" value="ECO:0007669"/>
    <property type="project" value="InterPro"/>
</dbReference>
<feature type="compositionally biased region" description="Polar residues" evidence="6">
    <location>
        <begin position="1737"/>
        <end position="1748"/>
    </location>
</feature>
<feature type="region of interest" description="Disordered" evidence="6">
    <location>
        <begin position="1492"/>
        <end position="1511"/>
    </location>
</feature>
<feature type="region of interest" description="Disordered" evidence="6">
    <location>
        <begin position="1071"/>
        <end position="1127"/>
    </location>
</feature>
<keyword evidence="2" id="KW-0597">Phosphoprotein</keyword>
<feature type="domain" description="B-block binding subunit of TFIIIC" evidence="7">
    <location>
        <begin position="177"/>
        <end position="251"/>
    </location>
</feature>
<feature type="region of interest" description="Disordered" evidence="6">
    <location>
        <begin position="451"/>
        <end position="541"/>
    </location>
</feature>
<feature type="region of interest" description="Disordered" evidence="6">
    <location>
        <begin position="1699"/>
        <end position="1762"/>
    </location>
</feature>
<feature type="compositionally biased region" description="Basic and acidic residues" evidence="6">
    <location>
        <begin position="1777"/>
        <end position="1793"/>
    </location>
</feature>
<feature type="compositionally biased region" description="Polar residues" evidence="6">
    <location>
        <begin position="1699"/>
        <end position="1710"/>
    </location>
</feature>
<feature type="region of interest" description="Disordered" evidence="6">
    <location>
        <begin position="663"/>
        <end position="703"/>
    </location>
</feature>
<keyword evidence="4" id="KW-0804">Transcription</keyword>
<evidence type="ECO:0000256" key="3">
    <source>
        <dbReference type="ARBA" id="ARBA00023125"/>
    </source>
</evidence>
<proteinExistence type="predicted"/>
<dbReference type="PANTHER" id="PTHR15180:SF1">
    <property type="entry name" value="GENERAL TRANSCRIPTION FACTOR 3C POLYPEPTIDE 1"/>
    <property type="match status" value="1"/>
</dbReference>
<evidence type="ECO:0000313" key="11">
    <source>
        <dbReference type="Proteomes" id="UP000694700"/>
    </source>
</evidence>
<feature type="compositionally biased region" description="Acidic residues" evidence="6">
    <location>
        <begin position="346"/>
        <end position="360"/>
    </location>
</feature>
<feature type="compositionally biased region" description="Low complexity" evidence="6">
    <location>
        <begin position="523"/>
        <end position="536"/>
    </location>
</feature>
<dbReference type="Proteomes" id="UP000694700">
    <property type="component" value="Unplaced"/>
</dbReference>
<evidence type="ECO:0000256" key="1">
    <source>
        <dbReference type="ARBA" id="ARBA00004123"/>
    </source>
</evidence>
<keyword evidence="5" id="KW-0539">Nucleus</keyword>
<dbReference type="Pfam" id="PF23704">
    <property type="entry name" value="WHD_GTF3C1_N"/>
    <property type="match status" value="1"/>
</dbReference>
<dbReference type="InterPro" id="IPR056428">
    <property type="entry name" value="WH_GTF3C1"/>
</dbReference>
<feature type="region of interest" description="Disordered" evidence="6">
    <location>
        <begin position="1412"/>
        <end position="1435"/>
    </location>
</feature>
<evidence type="ECO:0000256" key="4">
    <source>
        <dbReference type="ARBA" id="ARBA00023163"/>
    </source>
</evidence>
<evidence type="ECO:0000259" key="7">
    <source>
        <dbReference type="Pfam" id="PF04182"/>
    </source>
</evidence>
<dbReference type="GO" id="GO:0042791">
    <property type="term" value="P:5S class rRNA transcription by RNA polymerase III"/>
    <property type="evidence" value="ECO:0007669"/>
    <property type="project" value="TreeGrafter"/>
</dbReference>
<dbReference type="CDD" id="cd16169">
    <property type="entry name" value="Tau138_eWH"/>
    <property type="match status" value="1"/>
</dbReference>
<evidence type="ECO:0000256" key="6">
    <source>
        <dbReference type="SAM" id="MobiDB-lite"/>
    </source>
</evidence>
<evidence type="ECO:0000313" key="10">
    <source>
        <dbReference type="Ensembl" id="ENSCCRP00015084047.1"/>
    </source>
</evidence>
<evidence type="ECO:0000259" key="9">
    <source>
        <dbReference type="Pfam" id="PF24101"/>
    </source>
</evidence>
<dbReference type="GO" id="GO:0005634">
    <property type="term" value="C:nucleus"/>
    <property type="evidence" value="ECO:0007669"/>
    <property type="project" value="UniProtKB-SubCell"/>
</dbReference>
<dbReference type="Pfam" id="PF04182">
    <property type="entry name" value="B-block_TFIIIC"/>
    <property type="match status" value="1"/>
</dbReference>
<dbReference type="GO" id="GO:0000127">
    <property type="term" value="C:transcription factor TFIIIC complex"/>
    <property type="evidence" value="ECO:0007669"/>
    <property type="project" value="InterPro"/>
</dbReference>
<dbReference type="Ensembl" id="ENSCCRT00015086785.1">
    <property type="protein sequence ID" value="ENSCCRP00015084047.1"/>
    <property type="gene ID" value="ENSCCRG00015033804.1"/>
</dbReference>
<name>A0A8C1XLD4_CYPCA</name>
<evidence type="ECO:0000256" key="5">
    <source>
        <dbReference type="ARBA" id="ARBA00023242"/>
    </source>
</evidence>
<protein>
    <submittedName>
        <fullName evidence="10">General transcription factor IIIC subunit 1</fullName>
    </submittedName>
</protein>
<keyword evidence="3" id="KW-0238">DNA-binding</keyword>
<dbReference type="PANTHER" id="PTHR15180">
    <property type="entry name" value="GENERAL TRANSCRIPTION FACTOR 3C POLYPEPTIDE 1"/>
    <property type="match status" value="1"/>
</dbReference>
<dbReference type="Pfam" id="PF24101">
    <property type="entry name" value="WHD_GTF3C1"/>
    <property type="match status" value="1"/>
</dbReference>
<feature type="compositionally biased region" description="Basic and acidic residues" evidence="6">
    <location>
        <begin position="674"/>
        <end position="690"/>
    </location>
</feature>
<feature type="region of interest" description="Disordered" evidence="6">
    <location>
        <begin position="1777"/>
        <end position="1810"/>
    </location>
</feature>
<reference evidence="10" key="1">
    <citation type="submission" date="2025-08" db="UniProtKB">
        <authorList>
            <consortium name="Ensembl"/>
        </authorList>
    </citation>
    <scope>IDENTIFICATION</scope>
</reference>
<organism evidence="10 11">
    <name type="scientific">Cyprinus carpio</name>
    <name type="common">Common carp</name>
    <dbReference type="NCBI Taxonomy" id="7962"/>
    <lineage>
        <taxon>Eukaryota</taxon>
        <taxon>Metazoa</taxon>
        <taxon>Chordata</taxon>
        <taxon>Craniata</taxon>
        <taxon>Vertebrata</taxon>
        <taxon>Euteleostomi</taxon>
        <taxon>Actinopterygii</taxon>
        <taxon>Neopterygii</taxon>
        <taxon>Teleostei</taxon>
        <taxon>Ostariophysi</taxon>
        <taxon>Cypriniformes</taxon>
        <taxon>Cyprinidae</taxon>
        <taxon>Cyprininae</taxon>
        <taxon>Cyprinus</taxon>
    </lineage>
</organism>
<dbReference type="InterPro" id="IPR044210">
    <property type="entry name" value="Tfc3-like"/>
</dbReference>
<feature type="region of interest" description="Disordered" evidence="6">
    <location>
        <begin position="344"/>
        <end position="364"/>
    </location>
</feature>
<dbReference type="InterPro" id="IPR056467">
    <property type="entry name" value="eWH_GTF3C1"/>
</dbReference>
<sequence>MMMMMDPLDAVLDEVALEGLDGISIQTLWLRLRSRQPELGLNLDPLSQQFIWSCLIRAAEIRFYLLPEHRRAVTLRDRFVEVDRDTGIHEMQEAEPLDVYPVSVVTEDPGGVQGSCQFFREREDVSEQIRSADLGAPLTLEQVQSRWSERLVLVASQERRYRALIGDEGNPELKLPDLCYCILERLGRARWQGELQRDLHTRIFRMDAGKMHYLRRKLDRNGLITLQSHVARLPSGAQQHSLLLLLKRFHVDRRSKYDILMESTSNLLSELPDKTGIMMKLREQLRVSDRTFKRVYQYMLAAKLVSVVRIPLKELDPGGGPFKTLRGTDVFVRCLKLLKPYGQKEAEEDEDDENNDEDGDASVKRSVLGEPRIIERDMLTQAYDIVVSTGTRGISQSLLRGRLNIGKLEGRMVCRLLERIGMIKGFMEDEGRQRTTKYISKLFVEQSQLNQQFTKERQRSQHLRVTDLTEPREQEVKDTPQKTHTPQQLKQSKLSFKKQATPLKKKPSARVGGAKASQKAEAADSAPSTSASQSQQPKDTQPVIVEVLTEKPKKVEVHETYRLLKRKNMIIEAVRCSKIIEGFYTLQKLLTEEEKKDGINTKVCKKSVVRLIRSLSREGLLKLYNTIVIQDGVQKKVEFVVHPSVAPDDPLVKSAIEQIRLRMSSSASGARVEPQPEKPKPSTPEKENKASRTSKNSGLKKVSEQMGVKTLKSFRPVLVPGLGRSMGFLPKMPRLRMVHSFLWYLIHGHPLRRSDPDAPPPEEDTCASEGQFKVYVNENSWKRYVPPIPLHKDFGFGWALISDVLVSLPLSVLMQVVQVNYQVEGLDQYLKDPVKQHYLIRFLPSEVKRQLLHKRKYIFSFHESLQRLCFMGLLQFGPTEKFMDKDQVFVFLKSKARIVDTTVCDPHYNMAIESLRPFERRHYVFNRAQDVENYWFDLLCVCLNTPLGVVRPRPSEGAAETEESDVVLATESNSRLLYTLQGSCDVVDDGVTPGDGQGAGGLDSSFFSHLKRNWTWTSHLINPGKQSTGTQETGTHHTVRLRNLLSKLPPPKPATLTAAQSGVKVAPPAVLEEEVRTSSEPSSRNQEVRGGRNLKRKREKKESTKPARKKKRVRPSRQSQAQDETDRRALLQMTRQRVTWTHMEDSLLMLCRVASHFLNRKLKRPFVPWTVVRDVLHAEFELSLDKTSLSVGRRARYIMKNPQTCLNYRICLAEMYQDKELMAKFMNRTGDYNDVKVCAVEYKEFLRALRSKFSTSYGSSDVIIPDTREQLFNKFKVFAIGDGSTERTKDIIKRKEDIHVLVLFNLIQSTLVLTNAQMKNYRPFQTFCLYTRYREEVLSQAFQTCRNRALVNRRRPTSIYGLKKCHALPFLPMSYQLSQHYYKFFTWRFPSTIYNEAFDLLTGLCEAGRSDRPNSFSFQKEPETQGAQPETDEDQTQGMLQFPMDAPGGASACCLTLMTLGLLSVDVSIPQQIVVVDSTMMDSEVVKSLTKALEEEEEEEESERKRRLEVKPTQASHTNYLLMRGYYTPVLRSQTHNSNSTDSIMVNTCNVHLRLRQTPAHTLFSSSAAAVSAPSPCTPPSLPLFFTRMYRSAPVDLQLFLERCVSVLGYGAQDVQAVTEIRRAVEEGAEFGIDRQDLCERFLHLDLPEDGRSRTLLQYIQDLVDGEQLVEAGALSQRLVCAEAASHWLLQSRCGSVQMQQASPTRSPTLDSAHDTPPPAKRRAVESELQESVSEDPVSTDTAVNQTVAMGPVSTDTAENRSMEIDAEEVVAMEEAVHKDDGGSEQHMSDDKGPASSQMKDGAEGAADQDTHGSVWFVSRPWRVVDGSLNRPVCKGMLESLLLHIMSSPALLESQLLQHYSQVLQPVVVLELLQVLVDVGCVRKRYTVQKHKPSLFSKPRAPQVKGQAEVSLRDAGTVFYEPTVDCVLRLARVFPHELNWNKWVQLCLRS</sequence>
<feature type="compositionally biased region" description="Basic and acidic residues" evidence="6">
    <location>
        <begin position="454"/>
        <end position="481"/>
    </location>
</feature>
<feature type="domain" description="GTF3C1 extended winged-helix" evidence="9">
    <location>
        <begin position="558"/>
        <end position="666"/>
    </location>
</feature>
<dbReference type="InterPro" id="IPR035625">
    <property type="entry name" value="Tfc3-like_eWH"/>
</dbReference>
<accession>A0A8C1XLD4</accession>
<dbReference type="GO" id="GO:0003677">
    <property type="term" value="F:DNA binding"/>
    <property type="evidence" value="ECO:0007669"/>
    <property type="project" value="UniProtKB-KW"/>
</dbReference>